<keyword evidence="4" id="KW-1185">Reference proteome</keyword>
<name>A0A1G7TZD8_9SPHI</name>
<protein>
    <submittedName>
        <fullName evidence="3">Nucleotide-binding universal stress protein, UspA family</fullName>
    </submittedName>
</protein>
<accession>A0A1G7TZD8</accession>
<gene>
    <name evidence="3" type="ORF">SAMN05192573_103319</name>
</gene>
<evidence type="ECO:0000259" key="2">
    <source>
        <dbReference type="Pfam" id="PF00582"/>
    </source>
</evidence>
<dbReference type="Pfam" id="PF00582">
    <property type="entry name" value="Usp"/>
    <property type="match status" value="1"/>
</dbReference>
<evidence type="ECO:0000313" key="4">
    <source>
        <dbReference type="Proteomes" id="UP000199705"/>
    </source>
</evidence>
<dbReference type="InterPro" id="IPR014729">
    <property type="entry name" value="Rossmann-like_a/b/a_fold"/>
</dbReference>
<dbReference type="RefSeq" id="WP_091164208.1">
    <property type="nucleotide sequence ID" value="NZ_FNCG01000003.1"/>
</dbReference>
<evidence type="ECO:0000313" key="3">
    <source>
        <dbReference type="EMBL" id="SDG40692.1"/>
    </source>
</evidence>
<dbReference type="Proteomes" id="UP000199705">
    <property type="component" value="Unassembled WGS sequence"/>
</dbReference>
<proteinExistence type="inferred from homology"/>
<dbReference type="SUPFAM" id="SSF52402">
    <property type="entry name" value="Adenine nucleotide alpha hydrolases-like"/>
    <property type="match status" value="2"/>
</dbReference>
<dbReference type="PANTHER" id="PTHR46268">
    <property type="entry name" value="STRESS RESPONSE PROTEIN NHAX"/>
    <property type="match status" value="1"/>
</dbReference>
<dbReference type="STRING" id="551996.SAMN05192573_103319"/>
<dbReference type="Gene3D" id="3.40.50.620">
    <property type="entry name" value="HUPs"/>
    <property type="match status" value="2"/>
</dbReference>
<organism evidence="3 4">
    <name type="scientific">Mucilaginibacter gossypii</name>
    <dbReference type="NCBI Taxonomy" id="551996"/>
    <lineage>
        <taxon>Bacteria</taxon>
        <taxon>Pseudomonadati</taxon>
        <taxon>Bacteroidota</taxon>
        <taxon>Sphingobacteriia</taxon>
        <taxon>Sphingobacteriales</taxon>
        <taxon>Sphingobacteriaceae</taxon>
        <taxon>Mucilaginibacter</taxon>
    </lineage>
</organism>
<dbReference type="InterPro" id="IPR006015">
    <property type="entry name" value="Universal_stress_UspA"/>
</dbReference>
<dbReference type="PRINTS" id="PR01438">
    <property type="entry name" value="UNVRSLSTRESS"/>
</dbReference>
<evidence type="ECO:0000256" key="1">
    <source>
        <dbReference type="ARBA" id="ARBA00008791"/>
    </source>
</evidence>
<dbReference type="InterPro" id="IPR006016">
    <property type="entry name" value="UspA"/>
</dbReference>
<comment type="similarity">
    <text evidence="1">Belongs to the universal stress protein A family.</text>
</comment>
<reference evidence="4" key="1">
    <citation type="submission" date="2016-10" db="EMBL/GenBank/DDBJ databases">
        <authorList>
            <person name="Varghese N."/>
            <person name="Submissions S."/>
        </authorList>
    </citation>
    <scope>NUCLEOTIDE SEQUENCE [LARGE SCALE GENOMIC DNA]</scope>
    <source>
        <strain evidence="4">Gh-67</strain>
    </source>
</reference>
<dbReference type="EMBL" id="FNCG01000003">
    <property type="protein sequence ID" value="SDG40692.1"/>
    <property type="molecule type" value="Genomic_DNA"/>
</dbReference>
<feature type="domain" description="UspA" evidence="2">
    <location>
        <begin position="2"/>
        <end position="150"/>
    </location>
</feature>
<dbReference type="PANTHER" id="PTHR46268:SF6">
    <property type="entry name" value="UNIVERSAL STRESS PROTEIN UP12"/>
    <property type="match status" value="1"/>
</dbReference>
<sequence length="285" mass="31792">MNIILMLTDFSENANHAAKTAAKALRNLNADILLYNTYYDHPILPTYAGGPWVVEEFVFRKDESEVRLGQLASQLRHIIADLTIEGVEPKIDYQIGEGSLGRNTAAVIQDNNIDLVVIGSSTDSSLDHLIFGRDTMQVIDHSSRPVLIIPPKADLAQLKRVTLATAFELADINAINYLTGLQKQLHFHLEIVHVSAIEEEGDTVKEKALLNHIDAIKQDNITFQEIRGKDVIKRLNRLCKDNGSDILTLVHHQNFFLSGLFDKSTTVAALDNQHLPLMVIPSEMI</sequence>
<dbReference type="CDD" id="cd00293">
    <property type="entry name" value="USP-like"/>
    <property type="match status" value="1"/>
</dbReference>
<dbReference type="AlphaFoldDB" id="A0A1G7TZD8"/>